<protein>
    <submittedName>
        <fullName evidence="2">Uncharacterized protein</fullName>
    </submittedName>
</protein>
<sequence>MSAISDRSSDAVVKESAVRNSADSPCPATAVTTSSARSSVSQRRREGRGRAAAYAPRPA</sequence>
<evidence type="ECO:0000256" key="1">
    <source>
        <dbReference type="SAM" id="MobiDB-lite"/>
    </source>
</evidence>
<feature type="compositionally biased region" description="Basic and acidic residues" evidence="1">
    <location>
        <begin position="7"/>
        <end position="17"/>
    </location>
</feature>
<proteinExistence type="predicted"/>
<feature type="compositionally biased region" description="Low complexity" evidence="1">
    <location>
        <begin position="28"/>
        <end position="41"/>
    </location>
</feature>
<reference evidence="2" key="1">
    <citation type="submission" date="2020-02" db="EMBL/GenBank/DDBJ databases">
        <authorList>
            <person name="Meier V. D."/>
        </authorList>
    </citation>
    <scope>NUCLEOTIDE SEQUENCE</scope>
    <source>
        <strain evidence="2">AVDCRST_MAG13</strain>
    </source>
</reference>
<organism evidence="2">
    <name type="scientific">uncultured Solirubrobacteraceae bacterium</name>
    <dbReference type="NCBI Taxonomy" id="1162706"/>
    <lineage>
        <taxon>Bacteria</taxon>
        <taxon>Bacillati</taxon>
        <taxon>Actinomycetota</taxon>
        <taxon>Thermoleophilia</taxon>
        <taxon>Solirubrobacterales</taxon>
        <taxon>Solirubrobacteraceae</taxon>
        <taxon>environmental samples</taxon>
    </lineage>
</organism>
<feature type="region of interest" description="Disordered" evidence="1">
    <location>
        <begin position="1"/>
        <end position="59"/>
    </location>
</feature>
<feature type="compositionally biased region" description="Low complexity" evidence="1">
    <location>
        <begin position="50"/>
        <end position="59"/>
    </location>
</feature>
<dbReference type="EMBL" id="CADCVO010000056">
    <property type="protein sequence ID" value="CAA9469780.1"/>
    <property type="molecule type" value="Genomic_DNA"/>
</dbReference>
<feature type="non-terminal residue" evidence="2">
    <location>
        <position position="59"/>
    </location>
</feature>
<evidence type="ECO:0000313" key="2">
    <source>
        <dbReference type="EMBL" id="CAA9469780.1"/>
    </source>
</evidence>
<gene>
    <name evidence="2" type="ORF">AVDCRST_MAG13-389</name>
</gene>
<name>A0A6J4RBX4_9ACTN</name>
<dbReference type="AlphaFoldDB" id="A0A6J4RBX4"/>
<accession>A0A6J4RBX4</accession>